<protein>
    <submittedName>
        <fullName evidence="3">Uncharacterized protein</fullName>
    </submittedName>
</protein>
<dbReference type="Proteomes" id="UP001219525">
    <property type="component" value="Unassembled WGS sequence"/>
</dbReference>
<feature type="region of interest" description="Disordered" evidence="2">
    <location>
        <begin position="552"/>
        <end position="633"/>
    </location>
</feature>
<feature type="coiled-coil region" evidence="1">
    <location>
        <begin position="445"/>
        <end position="549"/>
    </location>
</feature>
<gene>
    <name evidence="3" type="ORF">GGX14DRAFT_581136</name>
</gene>
<reference evidence="3" key="1">
    <citation type="submission" date="2023-03" db="EMBL/GenBank/DDBJ databases">
        <title>Massive genome expansion in bonnet fungi (Mycena s.s.) driven by repeated elements and novel gene families across ecological guilds.</title>
        <authorList>
            <consortium name="Lawrence Berkeley National Laboratory"/>
            <person name="Harder C.B."/>
            <person name="Miyauchi S."/>
            <person name="Viragh M."/>
            <person name="Kuo A."/>
            <person name="Thoen E."/>
            <person name="Andreopoulos B."/>
            <person name="Lu D."/>
            <person name="Skrede I."/>
            <person name="Drula E."/>
            <person name="Henrissat B."/>
            <person name="Morin E."/>
            <person name="Kohler A."/>
            <person name="Barry K."/>
            <person name="LaButti K."/>
            <person name="Morin E."/>
            <person name="Salamov A."/>
            <person name="Lipzen A."/>
            <person name="Mereny Z."/>
            <person name="Hegedus B."/>
            <person name="Baldrian P."/>
            <person name="Stursova M."/>
            <person name="Weitz H."/>
            <person name="Taylor A."/>
            <person name="Grigoriev I.V."/>
            <person name="Nagy L.G."/>
            <person name="Martin F."/>
            <person name="Kauserud H."/>
        </authorList>
    </citation>
    <scope>NUCLEOTIDE SEQUENCE</scope>
    <source>
        <strain evidence="3">9144</strain>
    </source>
</reference>
<feature type="compositionally biased region" description="Basic residues" evidence="2">
    <location>
        <begin position="94"/>
        <end position="103"/>
    </location>
</feature>
<feature type="compositionally biased region" description="Polar residues" evidence="2">
    <location>
        <begin position="610"/>
        <end position="619"/>
    </location>
</feature>
<comment type="caution">
    <text evidence="3">The sequence shown here is derived from an EMBL/GenBank/DDBJ whole genome shotgun (WGS) entry which is preliminary data.</text>
</comment>
<evidence type="ECO:0000256" key="1">
    <source>
        <dbReference type="SAM" id="Coils"/>
    </source>
</evidence>
<accession>A0AAD6XX21</accession>
<proteinExistence type="predicted"/>
<feature type="region of interest" description="Disordered" evidence="2">
    <location>
        <begin position="89"/>
        <end position="118"/>
    </location>
</feature>
<keyword evidence="1" id="KW-0175">Coiled coil</keyword>
<evidence type="ECO:0000313" key="3">
    <source>
        <dbReference type="EMBL" id="KAJ7186313.1"/>
    </source>
</evidence>
<organism evidence="3 4">
    <name type="scientific">Mycena pura</name>
    <dbReference type="NCBI Taxonomy" id="153505"/>
    <lineage>
        <taxon>Eukaryota</taxon>
        <taxon>Fungi</taxon>
        <taxon>Dikarya</taxon>
        <taxon>Basidiomycota</taxon>
        <taxon>Agaricomycotina</taxon>
        <taxon>Agaricomycetes</taxon>
        <taxon>Agaricomycetidae</taxon>
        <taxon>Agaricales</taxon>
        <taxon>Marasmiineae</taxon>
        <taxon>Mycenaceae</taxon>
        <taxon>Mycena</taxon>
    </lineage>
</organism>
<sequence>MPFPALKKLLKRRHGDIPVPTLNEWQTASLHATLKDLDLSEIDTTKREQLVADALESKPFKHVSVDAEKDKAEEAQLPQLIADLRARQREKKAVRNNKKNKKHPNSDEESDTEETKTTHLVKGRDVDALKILLRGYPLEGWKEPINKLIDNKCRYRGRGLAQDEAAKPATVSDVLKLLQLIERSPRKLFVDENYEEIFEHSKSYTGPNPGANFRSAAKKMWEEADQAEWQVRFNAAEADVAPTERMETLRAGLCEALSQIQTDPRFPPFAATLQLVYPDEKKQVVFELGEVVPKDAQIVPGFRSTYRHEYDAIIDQLYDWAAPALKALNEARSRPADASHPVFGLTAEKLEQTLPRDILPVTQDFLMKSFEYSFGTQEVPWDDIKAQPQRFCDAASLELSFALDDPASLSSFQRLELALALSKVAGPGTQPFFRKVHDNEEPAHLQEAEAKAETARLQAEKDAAATAARLQQEAEAARKDAAESARLKEAARLEAERDTANAARLQREAEEARLQADKDAAESARLQEAARLEAERDAADAARLQEEAEIAHLKAKDDAAQPEELRKKRKRAAPKHSKDTVSASTSTRQTRQATAEAKRRPSRGTVIQPVRQSGGSSRAQGHDGPVAKRLKRA</sequence>
<keyword evidence="4" id="KW-1185">Reference proteome</keyword>
<evidence type="ECO:0000256" key="2">
    <source>
        <dbReference type="SAM" id="MobiDB-lite"/>
    </source>
</evidence>
<evidence type="ECO:0000313" key="4">
    <source>
        <dbReference type="Proteomes" id="UP001219525"/>
    </source>
</evidence>
<feature type="compositionally biased region" description="Polar residues" evidence="2">
    <location>
        <begin position="580"/>
        <end position="593"/>
    </location>
</feature>
<feature type="compositionally biased region" description="Basic and acidic residues" evidence="2">
    <location>
        <begin position="552"/>
        <end position="566"/>
    </location>
</feature>
<dbReference type="AlphaFoldDB" id="A0AAD6XX21"/>
<name>A0AAD6XX21_9AGAR</name>
<dbReference type="EMBL" id="JARJCW010000205">
    <property type="protein sequence ID" value="KAJ7186313.1"/>
    <property type="molecule type" value="Genomic_DNA"/>
</dbReference>